<feature type="region of interest" description="Disordered" evidence="9">
    <location>
        <begin position="733"/>
        <end position="908"/>
    </location>
</feature>
<feature type="region of interest" description="Disordered" evidence="9">
    <location>
        <begin position="617"/>
        <end position="718"/>
    </location>
</feature>
<feature type="region of interest" description="Disordered" evidence="9">
    <location>
        <begin position="43"/>
        <end position="65"/>
    </location>
</feature>
<dbReference type="SUPFAM" id="SSF50729">
    <property type="entry name" value="PH domain-like"/>
    <property type="match status" value="1"/>
</dbReference>
<keyword evidence="4" id="KW-0256">Endoplasmic reticulum</keyword>
<evidence type="ECO:0000259" key="11">
    <source>
        <dbReference type="PROSITE" id="PS51847"/>
    </source>
</evidence>
<dbReference type="GO" id="GO:0008289">
    <property type="term" value="F:lipid binding"/>
    <property type="evidence" value="ECO:0007669"/>
    <property type="project" value="UniProtKB-KW"/>
</dbReference>
<feature type="compositionally biased region" description="Low complexity" evidence="9">
    <location>
        <begin position="697"/>
        <end position="714"/>
    </location>
</feature>
<dbReference type="GO" id="GO:0032865">
    <property type="term" value="C:ERMES complex"/>
    <property type="evidence" value="ECO:0007669"/>
    <property type="project" value="TreeGrafter"/>
</dbReference>
<feature type="compositionally biased region" description="Low complexity" evidence="9">
    <location>
        <begin position="617"/>
        <end position="631"/>
    </location>
</feature>
<evidence type="ECO:0000256" key="1">
    <source>
        <dbReference type="ARBA" id="ARBA00004586"/>
    </source>
</evidence>
<evidence type="ECO:0000256" key="10">
    <source>
        <dbReference type="SAM" id="Phobius"/>
    </source>
</evidence>
<evidence type="ECO:0000256" key="2">
    <source>
        <dbReference type="ARBA" id="ARBA00022448"/>
    </source>
</evidence>
<dbReference type="GO" id="GO:1990456">
    <property type="term" value="P:mitochondrion-endoplasmic reticulum membrane tethering"/>
    <property type="evidence" value="ECO:0007669"/>
    <property type="project" value="TreeGrafter"/>
</dbReference>
<name>A0A6A6HQ48_9PLEO</name>
<evidence type="ECO:0000256" key="4">
    <source>
        <dbReference type="ARBA" id="ARBA00022824"/>
    </source>
</evidence>
<evidence type="ECO:0000313" key="12">
    <source>
        <dbReference type="EMBL" id="KAF2240245.1"/>
    </source>
</evidence>
<feature type="compositionally biased region" description="Polar residues" evidence="9">
    <location>
        <begin position="667"/>
        <end position="678"/>
    </location>
</feature>
<dbReference type="GeneID" id="54578695"/>
<feature type="domain" description="SMP-LTD" evidence="11">
    <location>
        <begin position="284"/>
        <end position="477"/>
    </location>
</feature>
<feature type="region of interest" description="Disordered" evidence="9">
    <location>
        <begin position="926"/>
        <end position="974"/>
    </location>
</feature>
<feature type="compositionally biased region" description="Polar residues" evidence="9">
    <location>
        <begin position="818"/>
        <end position="828"/>
    </location>
</feature>
<keyword evidence="8 10" id="KW-0472">Membrane</keyword>
<dbReference type="CDD" id="cd21675">
    <property type="entry name" value="SMP_TEX2"/>
    <property type="match status" value="1"/>
</dbReference>
<sequence>MGDCWPVALFLAYLLGGVTFLPLLVWTLWVWGTIDIAHARQGEERHAHDQSGVEGGLNGLDREDDKERDGLGIGIAGTLLEGLKGRKHIPDVASGFFAVCREYVPGGWNGKPPERTTPAGAVVATESPSVYQSMYRSIFDRNKTFGPSMDATNGKSKKARNVFYVVLRLGHLMLYDDPEQLEVRHVISLAHYYVDIYAGGEPIPEGELWIKRNCIRLTQRAQLDSTGNPKPFYLFSDNCSEKEDFYHAMLRTQERHGDASPNPPFPLKFNTHDLVRLVQQLHASEENLHTRWVNALIGRLFLALYKTSEIERFVWTKITKKIARVPKPALISSINVQKIDMGSLPPFITNPKLKELTVDGDLTIEADISYKGNFRLEISAIARIELGSRFKAREVNLVLATILKRLEGHILLRIKPPPSNRAWVTFETAPKMELSLEPIVSSRQITYGIILRAIESRIREVVSETLVLPNWDDIPFSDSSLQHFRGGIWKNGFEEGDFNFGLDGMEKKDHPEALRQENVDPGGLTALYHEESKSMASLGVVDSLGLRGATQSGLDPLEGLGVSTATDLGANTKPRAIRSSSFASAASPIVNINPANASANRIEGRSILHDAATAMKTTISRSPPTSPTDSSAEFPSRQSAIPVRKVSSTYSQATVVGRSQRLEDTSDTGSLGTQSSPSSHDRFPDSDGDGSRSMHGSSTSLPLDSLNLSSNRSPTFNHSLNSATAAAKKWLTTRQTLKSPSHNTERHSTHRPRSDTHPEPSPIDMKGESKTELPSGYPVSSSSPASVNHRLGPIGRGHPLPPPGTPLPPPSKAEKRSTWNIPTASAFATLTRRKPVPVKRTLPASRQDLPSHRQSSTTPPDIADFVGNETTPTVQHSLRRRSSSTSSMASISRSGAPPPLPKRRQRLSITDNLDKYGDSEMLVVKAPSQEASAPTSPIIPTCHDAASYENNNVGPDSEEENSIRDTELQDEVME</sequence>
<feature type="compositionally biased region" description="Low complexity" evidence="9">
    <location>
        <begin position="883"/>
        <end position="894"/>
    </location>
</feature>
<keyword evidence="13" id="KW-1185">Reference proteome</keyword>
<evidence type="ECO:0000256" key="8">
    <source>
        <dbReference type="ARBA" id="ARBA00023136"/>
    </source>
</evidence>
<evidence type="ECO:0000313" key="13">
    <source>
        <dbReference type="Proteomes" id="UP000800094"/>
    </source>
</evidence>
<evidence type="ECO:0000256" key="5">
    <source>
        <dbReference type="ARBA" id="ARBA00022989"/>
    </source>
</evidence>
<evidence type="ECO:0000256" key="9">
    <source>
        <dbReference type="SAM" id="MobiDB-lite"/>
    </source>
</evidence>
<proteinExistence type="predicted"/>
<evidence type="ECO:0000256" key="6">
    <source>
        <dbReference type="ARBA" id="ARBA00023055"/>
    </source>
</evidence>
<feature type="compositionally biased region" description="Pro residues" evidence="9">
    <location>
        <begin position="799"/>
        <end position="811"/>
    </location>
</feature>
<keyword evidence="3 10" id="KW-0812">Transmembrane</keyword>
<keyword evidence="7" id="KW-0446">Lipid-binding</keyword>
<dbReference type="Pfam" id="PF15413">
    <property type="entry name" value="PH_11"/>
    <property type="match status" value="1"/>
</dbReference>
<feature type="compositionally biased region" description="Polar residues" evidence="9">
    <location>
        <begin position="733"/>
        <end position="742"/>
    </location>
</feature>
<organism evidence="12 13">
    <name type="scientific">Trematosphaeria pertusa</name>
    <dbReference type="NCBI Taxonomy" id="390896"/>
    <lineage>
        <taxon>Eukaryota</taxon>
        <taxon>Fungi</taxon>
        <taxon>Dikarya</taxon>
        <taxon>Ascomycota</taxon>
        <taxon>Pezizomycotina</taxon>
        <taxon>Dothideomycetes</taxon>
        <taxon>Pleosporomycetidae</taxon>
        <taxon>Pleosporales</taxon>
        <taxon>Massarineae</taxon>
        <taxon>Trematosphaeriaceae</taxon>
        <taxon>Trematosphaeria</taxon>
    </lineage>
</organism>
<dbReference type="OrthoDB" id="26740at2759"/>
<dbReference type="GO" id="GO:0005789">
    <property type="term" value="C:endoplasmic reticulum membrane"/>
    <property type="evidence" value="ECO:0007669"/>
    <property type="project" value="UniProtKB-SubCell"/>
</dbReference>
<dbReference type="GO" id="GO:0015914">
    <property type="term" value="P:phospholipid transport"/>
    <property type="evidence" value="ECO:0007669"/>
    <property type="project" value="TreeGrafter"/>
</dbReference>
<gene>
    <name evidence="12" type="ORF">BU26DRAFT_470928</name>
</gene>
<dbReference type="PANTHER" id="PTHR13466">
    <property type="entry name" value="TEX2 PROTEIN-RELATED"/>
    <property type="match status" value="1"/>
</dbReference>
<evidence type="ECO:0000256" key="3">
    <source>
        <dbReference type="ARBA" id="ARBA00022692"/>
    </source>
</evidence>
<keyword evidence="6" id="KW-0445">Lipid transport</keyword>
<dbReference type="InterPro" id="IPR031468">
    <property type="entry name" value="SMP_LBD"/>
</dbReference>
<accession>A0A6A6HQ48</accession>
<keyword evidence="2" id="KW-0813">Transport</keyword>
<feature type="transmembrane region" description="Helical" evidence="10">
    <location>
        <begin position="7"/>
        <end position="31"/>
    </location>
</feature>
<dbReference type="PROSITE" id="PS51847">
    <property type="entry name" value="SMP"/>
    <property type="match status" value="1"/>
</dbReference>
<comment type="subcellular location">
    <subcellularLocation>
        <location evidence="1">Endoplasmic reticulum membrane</location>
    </subcellularLocation>
</comment>
<dbReference type="EMBL" id="ML987222">
    <property type="protein sequence ID" value="KAF2240245.1"/>
    <property type="molecule type" value="Genomic_DNA"/>
</dbReference>
<protein>
    <recommendedName>
        <fullName evidence="11">SMP-LTD domain-containing protein</fullName>
    </recommendedName>
</protein>
<dbReference type="PANTHER" id="PTHR13466:SF19">
    <property type="entry name" value="NUCLEUS-VACUOLE JUNCTION PROTEIN 2"/>
    <property type="match status" value="1"/>
</dbReference>
<keyword evidence="5 10" id="KW-1133">Transmembrane helix</keyword>
<dbReference type="AlphaFoldDB" id="A0A6A6HQ48"/>
<feature type="compositionally biased region" description="Low complexity" evidence="9">
    <location>
        <begin position="774"/>
        <end position="786"/>
    </location>
</feature>
<dbReference type="Proteomes" id="UP000800094">
    <property type="component" value="Unassembled WGS sequence"/>
</dbReference>
<feature type="compositionally biased region" description="Basic and acidic residues" evidence="9">
    <location>
        <begin position="743"/>
        <end position="758"/>
    </location>
</feature>
<dbReference type="RefSeq" id="XP_033675249.1">
    <property type="nucleotide sequence ID" value="XM_033825365.1"/>
</dbReference>
<reference evidence="12" key="1">
    <citation type="journal article" date="2020" name="Stud. Mycol.">
        <title>101 Dothideomycetes genomes: a test case for predicting lifestyles and emergence of pathogens.</title>
        <authorList>
            <person name="Haridas S."/>
            <person name="Albert R."/>
            <person name="Binder M."/>
            <person name="Bloem J."/>
            <person name="Labutti K."/>
            <person name="Salamov A."/>
            <person name="Andreopoulos B."/>
            <person name="Baker S."/>
            <person name="Barry K."/>
            <person name="Bills G."/>
            <person name="Bluhm B."/>
            <person name="Cannon C."/>
            <person name="Castanera R."/>
            <person name="Culley D."/>
            <person name="Daum C."/>
            <person name="Ezra D."/>
            <person name="Gonzalez J."/>
            <person name="Henrissat B."/>
            <person name="Kuo A."/>
            <person name="Liang C."/>
            <person name="Lipzen A."/>
            <person name="Lutzoni F."/>
            <person name="Magnuson J."/>
            <person name="Mondo S."/>
            <person name="Nolan M."/>
            <person name="Ohm R."/>
            <person name="Pangilinan J."/>
            <person name="Park H.-J."/>
            <person name="Ramirez L."/>
            <person name="Alfaro M."/>
            <person name="Sun H."/>
            <person name="Tritt A."/>
            <person name="Yoshinaga Y."/>
            <person name="Zwiers L.-H."/>
            <person name="Turgeon B."/>
            <person name="Goodwin S."/>
            <person name="Spatafora J."/>
            <person name="Crous P."/>
            <person name="Grigoriev I."/>
        </authorList>
    </citation>
    <scope>NUCLEOTIDE SEQUENCE</scope>
    <source>
        <strain evidence="12">CBS 122368</strain>
    </source>
</reference>
<feature type="compositionally biased region" description="Basic and acidic residues" evidence="9">
    <location>
        <begin position="679"/>
        <end position="692"/>
    </location>
</feature>
<evidence type="ECO:0000256" key="7">
    <source>
        <dbReference type="ARBA" id="ARBA00023121"/>
    </source>
</evidence>